<dbReference type="CDD" id="cd03808">
    <property type="entry name" value="GT4_CapM-like"/>
    <property type="match status" value="1"/>
</dbReference>
<dbReference type="GO" id="GO:1901135">
    <property type="term" value="P:carbohydrate derivative metabolic process"/>
    <property type="evidence" value="ECO:0007669"/>
    <property type="project" value="UniProtKB-ARBA"/>
</dbReference>
<dbReference type="Gene3D" id="3.40.50.2000">
    <property type="entry name" value="Glycogen Phosphorylase B"/>
    <property type="match status" value="2"/>
</dbReference>
<dbReference type="Proteomes" id="UP001282336">
    <property type="component" value="Unassembled WGS sequence"/>
</dbReference>
<evidence type="ECO:0000259" key="2">
    <source>
        <dbReference type="Pfam" id="PF13477"/>
    </source>
</evidence>
<name>A0AAJ2VV98_9ENTR</name>
<protein>
    <submittedName>
        <fullName evidence="3">Glycosyltransferase family 4 protein</fullName>
    </submittedName>
</protein>
<dbReference type="PANTHER" id="PTHR12526:SF638">
    <property type="entry name" value="SPORE COAT PROTEIN SA"/>
    <property type="match status" value="1"/>
</dbReference>
<feature type="domain" description="Glycosyltransferase subfamily 4-like N-terminal" evidence="2">
    <location>
        <begin position="2"/>
        <end position="146"/>
    </location>
</feature>
<dbReference type="InterPro" id="IPR028098">
    <property type="entry name" value="Glyco_trans_4-like_N"/>
</dbReference>
<dbReference type="SUPFAM" id="SSF53756">
    <property type="entry name" value="UDP-Glycosyltransferase/glycogen phosphorylase"/>
    <property type="match status" value="1"/>
</dbReference>
<reference evidence="3" key="1">
    <citation type="submission" date="2023-11" db="EMBL/GenBank/DDBJ databases">
        <title>Scandinavium wanjuensis sp. nov., isolated from lettuce South Korea.</title>
        <authorList>
            <person name="Park J."/>
            <person name="Park S."/>
            <person name="Oh K.K."/>
            <person name="Cho G.S."/>
            <person name="Franz C.M.A.P."/>
        </authorList>
    </citation>
    <scope>NUCLEOTIDE SEQUENCE</scope>
    <source>
        <strain evidence="3">V105_12</strain>
    </source>
</reference>
<organism evidence="3 4">
    <name type="scientific">Scandinavium lactucae</name>
    <dbReference type="NCBI Taxonomy" id="3095028"/>
    <lineage>
        <taxon>Bacteria</taxon>
        <taxon>Pseudomonadati</taxon>
        <taxon>Pseudomonadota</taxon>
        <taxon>Gammaproteobacteria</taxon>
        <taxon>Enterobacterales</taxon>
        <taxon>Enterobacteriaceae</taxon>
        <taxon>Scandinavium</taxon>
    </lineage>
</organism>
<dbReference type="PANTHER" id="PTHR12526">
    <property type="entry name" value="GLYCOSYLTRANSFERASE"/>
    <property type="match status" value="1"/>
</dbReference>
<evidence type="ECO:0000259" key="1">
    <source>
        <dbReference type="Pfam" id="PF00534"/>
    </source>
</evidence>
<comment type="caution">
    <text evidence="3">The sequence shown here is derived from an EMBL/GenBank/DDBJ whole genome shotgun (WGS) entry which is preliminary data.</text>
</comment>
<accession>A0AAJ2VV98</accession>
<feature type="domain" description="Glycosyl transferase family 1" evidence="1">
    <location>
        <begin position="190"/>
        <end position="345"/>
    </location>
</feature>
<dbReference type="InterPro" id="IPR001296">
    <property type="entry name" value="Glyco_trans_1"/>
</dbReference>
<evidence type="ECO:0000313" key="4">
    <source>
        <dbReference type="Proteomes" id="UP001282336"/>
    </source>
</evidence>
<dbReference type="GO" id="GO:0016757">
    <property type="term" value="F:glycosyltransferase activity"/>
    <property type="evidence" value="ECO:0007669"/>
    <property type="project" value="InterPro"/>
</dbReference>
<dbReference type="Pfam" id="PF13477">
    <property type="entry name" value="Glyco_trans_4_2"/>
    <property type="match status" value="1"/>
</dbReference>
<proteinExistence type="predicted"/>
<dbReference type="EMBL" id="JAWXRC010000034">
    <property type="protein sequence ID" value="MDX6032833.1"/>
    <property type="molecule type" value="Genomic_DNA"/>
</dbReference>
<dbReference type="RefSeq" id="WP_319629319.1">
    <property type="nucleotide sequence ID" value="NZ_JAWXRB010000007.1"/>
</dbReference>
<dbReference type="AlphaFoldDB" id="A0AAJ2VV98"/>
<evidence type="ECO:0000313" key="3">
    <source>
        <dbReference type="EMBL" id="MDX6032833.1"/>
    </source>
</evidence>
<dbReference type="Pfam" id="PF00534">
    <property type="entry name" value="Glycos_transf_1"/>
    <property type="match status" value="1"/>
</dbReference>
<gene>
    <name evidence="3" type="ORF">SIL20_15105</name>
</gene>
<sequence length="365" mass="41046">MKVVLSANTSWYLYNFRKNTIKQLISGGHTVYIVAPIDDYSNILAKLGCHCVDVKLSGRGMNPLNEIQTIISFVKIYKKIRPDVIFNFTPKNNIYSTLAAYHLPTKIINNIAGLGTAFIGRSVSKSILMFLYKISQRRANRIFFQNTDDLKQFVNNKIASESQSRLIPGSGVDLNRFGLDERSVDGVTNFILIARLILEKGIPEYAKAATILKDKYGDKVHFSLAGFVDQDNPSAVPLELINKWHDDGVMRFLGKTDKVEDLLQDNDCVVLPSYYREGVPKSLLEAAAMGKIIVTTDNVGCREAVIDNETGYLCEPRSVLSLTCALEKVILMDHKAREEMGRAGRDYISRRFDEQIVINEYLSCL</sequence>